<proteinExistence type="predicted"/>
<evidence type="ECO:0000313" key="3">
    <source>
        <dbReference type="Proteomes" id="UP001501447"/>
    </source>
</evidence>
<protein>
    <submittedName>
        <fullName evidence="2">Uncharacterized protein</fullName>
    </submittedName>
</protein>
<accession>A0ABP6CWQ3</accession>
<sequence length="391" mass="41664">MADEDGRRRQGQGLGSNNPYGAQAQQHWAEVEAARQDQERQRRMLERLEAVGRAHVERHGPVVEEEPGQTAAPPYQTLPPSGAPQVTDTVRAGIDQQQWAQWQRDQSQWAERTLDPNAAAAAAAAAESMEPQYQPTQYPAAGYPSAAPPDYQTYAGPSQGYSANPQQSPYQGHAGNPQPPQVQQYGGPTLSPEQVAYYAQQAGQSSSHSGDEFEPDELAAAALPEFHPGFQAAQSPMSPTRPPAPAPLAPTAPSASNAPWIDESTLSPQQIAWIQSQMGSQGQGQAPAPQPQSDAQPQHHARQTYEGAWSLPVPQHEGQFQAYTGVPSQNPLAAQARESSRQAGGGRDGTAQPEDSVTRGLSRARAVRYGQNTGMGANPRGRGRGSGGAGR</sequence>
<evidence type="ECO:0000313" key="2">
    <source>
        <dbReference type="EMBL" id="GAA2628352.1"/>
    </source>
</evidence>
<organism evidence="2 3">
    <name type="scientific">Streptomyces axinellae</name>
    <dbReference type="NCBI Taxonomy" id="552788"/>
    <lineage>
        <taxon>Bacteria</taxon>
        <taxon>Bacillati</taxon>
        <taxon>Actinomycetota</taxon>
        <taxon>Actinomycetes</taxon>
        <taxon>Kitasatosporales</taxon>
        <taxon>Streptomycetaceae</taxon>
        <taxon>Streptomyces</taxon>
    </lineage>
</organism>
<comment type="caution">
    <text evidence="2">The sequence shown here is derived from an EMBL/GenBank/DDBJ whole genome shotgun (WGS) entry which is preliminary data.</text>
</comment>
<keyword evidence="3" id="KW-1185">Reference proteome</keyword>
<feature type="compositionally biased region" description="Polar residues" evidence="1">
    <location>
        <begin position="155"/>
        <end position="170"/>
    </location>
</feature>
<feature type="compositionally biased region" description="Low complexity" evidence="1">
    <location>
        <begin position="95"/>
        <end position="110"/>
    </location>
</feature>
<feature type="compositionally biased region" description="Low complexity" evidence="1">
    <location>
        <begin position="138"/>
        <end position="151"/>
    </location>
</feature>
<feature type="compositionally biased region" description="Polar residues" evidence="1">
    <location>
        <begin position="264"/>
        <end position="274"/>
    </location>
</feature>
<feature type="compositionally biased region" description="Polar residues" evidence="1">
    <location>
        <begin position="15"/>
        <end position="26"/>
    </location>
</feature>
<evidence type="ECO:0000256" key="1">
    <source>
        <dbReference type="SAM" id="MobiDB-lite"/>
    </source>
</evidence>
<name>A0ABP6CWQ3_9ACTN</name>
<feature type="compositionally biased region" description="Basic and acidic residues" evidence="1">
    <location>
        <begin position="29"/>
        <end position="43"/>
    </location>
</feature>
<dbReference type="EMBL" id="BAAARJ010000017">
    <property type="protein sequence ID" value="GAA2628352.1"/>
    <property type="molecule type" value="Genomic_DNA"/>
</dbReference>
<reference evidence="3" key="1">
    <citation type="journal article" date="2019" name="Int. J. Syst. Evol. Microbiol.">
        <title>The Global Catalogue of Microorganisms (GCM) 10K type strain sequencing project: providing services to taxonomists for standard genome sequencing and annotation.</title>
        <authorList>
            <consortium name="The Broad Institute Genomics Platform"/>
            <consortium name="The Broad Institute Genome Sequencing Center for Infectious Disease"/>
            <person name="Wu L."/>
            <person name="Ma J."/>
        </authorList>
    </citation>
    <scope>NUCLEOTIDE SEQUENCE [LARGE SCALE GENOMIC DNA]</scope>
    <source>
        <strain evidence="3">JCM 16373</strain>
    </source>
</reference>
<feature type="region of interest" description="Disordered" evidence="1">
    <location>
        <begin position="56"/>
        <end position="391"/>
    </location>
</feature>
<feature type="compositionally biased region" description="Pro residues" evidence="1">
    <location>
        <begin position="239"/>
        <end position="250"/>
    </location>
</feature>
<feature type="compositionally biased region" description="Low complexity" evidence="1">
    <location>
        <begin position="275"/>
        <end position="298"/>
    </location>
</feature>
<feature type="compositionally biased region" description="Low complexity" evidence="1">
    <location>
        <begin position="196"/>
        <end position="208"/>
    </location>
</feature>
<feature type="region of interest" description="Disordered" evidence="1">
    <location>
        <begin position="1"/>
        <end position="43"/>
    </location>
</feature>
<gene>
    <name evidence="2" type="ORF">GCM10009863_49350</name>
</gene>
<dbReference type="Proteomes" id="UP001501447">
    <property type="component" value="Unassembled WGS sequence"/>
</dbReference>